<evidence type="ECO:0000313" key="2">
    <source>
        <dbReference type="Proteomes" id="UP000018766"/>
    </source>
</evidence>
<reference evidence="1 2" key="1">
    <citation type="submission" date="2013-11" db="EMBL/GenBank/DDBJ databases">
        <title>Genomic analysis of Pelistega sp. HM-7.</title>
        <authorList>
            <person name="Kumbhare S.V."/>
            <person name="Shetty S.A."/>
            <person name="Sharma O."/>
            <person name="Dhotre D.P."/>
        </authorList>
    </citation>
    <scope>NUCLEOTIDE SEQUENCE [LARGE SCALE GENOMIC DNA]</scope>
    <source>
        <strain evidence="1 2">HM-7</strain>
    </source>
</reference>
<gene>
    <name evidence="1" type="ORF">V757_00015</name>
</gene>
<dbReference type="EMBL" id="AYSV01000001">
    <property type="protein sequence ID" value="ETD73137.1"/>
    <property type="molecule type" value="Genomic_DNA"/>
</dbReference>
<sequence length="37" mass="4215">MDKVCGIDGYDEKNLLNKVCFKEKITFIFMGIVGEES</sequence>
<organism evidence="1 2">
    <name type="scientific">Pelistega indica</name>
    <dbReference type="NCBI Taxonomy" id="1414851"/>
    <lineage>
        <taxon>Bacteria</taxon>
        <taxon>Pseudomonadati</taxon>
        <taxon>Pseudomonadota</taxon>
        <taxon>Betaproteobacteria</taxon>
        <taxon>Burkholderiales</taxon>
        <taxon>Alcaligenaceae</taxon>
        <taxon>Pelistega</taxon>
    </lineage>
</organism>
<comment type="caution">
    <text evidence="1">The sequence shown here is derived from an EMBL/GenBank/DDBJ whole genome shotgun (WGS) entry which is preliminary data.</text>
</comment>
<keyword evidence="2" id="KW-1185">Reference proteome</keyword>
<name>V8GBK4_9BURK</name>
<dbReference type="AlphaFoldDB" id="V8GBK4"/>
<accession>V8GBK4</accession>
<dbReference type="Proteomes" id="UP000018766">
    <property type="component" value="Unassembled WGS sequence"/>
</dbReference>
<proteinExistence type="predicted"/>
<evidence type="ECO:0000313" key="1">
    <source>
        <dbReference type="EMBL" id="ETD73137.1"/>
    </source>
</evidence>
<protein>
    <submittedName>
        <fullName evidence="1">Uncharacterized protein</fullName>
    </submittedName>
</protein>